<sequence>MVRETTEIIRLIQDRLRAAQSRQKGYADRRRRPLEFEIGDFVFLIVSPTKMNLKFGLKGKLSPRFIGPYEILERIGNVAYRLALPSRLADIHNVFHVFMLRKYVPDPRHVLHDEQIEVAQNLQVTPEPIEIVDKMEKQLRRRVVPLVRVRWMHG</sequence>
<reference evidence="2" key="1">
    <citation type="journal article" date="2023" name="Front. Plant Sci.">
        <title>Chromosomal-level genome assembly of Melastoma candidum provides insights into trichome evolution.</title>
        <authorList>
            <person name="Zhong Y."/>
            <person name="Wu W."/>
            <person name="Sun C."/>
            <person name="Zou P."/>
            <person name="Liu Y."/>
            <person name="Dai S."/>
            <person name="Zhou R."/>
        </authorList>
    </citation>
    <scope>NUCLEOTIDE SEQUENCE [LARGE SCALE GENOMIC DNA]</scope>
</reference>
<organism evidence="1 2">
    <name type="scientific">Melastoma candidum</name>
    <dbReference type="NCBI Taxonomy" id="119954"/>
    <lineage>
        <taxon>Eukaryota</taxon>
        <taxon>Viridiplantae</taxon>
        <taxon>Streptophyta</taxon>
        <taxon>Embryophyta</taxon>
        <taxon>Tracheophyta</taxon>
        <taxon>Spermatophyta</taxon>
        <taxon>Magnoliopsida</taxon>
        <taxon>eudicotyledons</taxon>
        <taxon>Gunneridae</taxon>
        <taxon>Pentapetalae</taxon>
        <taxon>rosids</taxon>
        <taxon>malvids</taxon>
        <taxon>Myrtales</taxon>
        <taxon>Melastomataceae</taxon>
        <taxon>Melastomatoideae</taxon>
        <taxon>Melastomateae</taxon>
        <taxon>Melastoma</taxon>
    </lineage>
</organism>
<protein>
    <submittedName>
        <fullName evidence="1">Uncharacterized protein</fullName>
    </submittedName>
</protein>
<accession>A0ACB9L5S9</accession>
<keyword evidence="2" id="KW-1185">Reference proteome</keyword>
<dbReference type="EMBL" id="CM042891">
    <property type="protein sequence ID" value="KAI4304333.1"/>
    <property type="molecule type" value="Genomic_DNA"/>
</dbReference>
<evidence type="ECO:0000313" key="1">
    <source>
        <dbReference type="EMBL" id="KAI4304333.1"/>
    </source>
</evidence>
<dbReference type="Proteomes" id="UP001057402">
    <property type="component" value="Chromosome 12"/>
</dbReference>
<proteinExistence type="predicted"/>
<name>A0ACB9L5S9_9MYRT</name>
<evidence type="ECO:0000313" key="2">
    <source>
        <dbReference type="Proteomes" id="UP001057402"/>
    </source>
</evidence>
<gene>
    <name evidence="1" type="ORF">MLD38_039862</name>
</gene>
<comment type="caution">
    <text evidence="1">The sequence shown here is derived from an EMBL/GenBank/DDBJ whole genome shotgun (WGS) entry which is preliminary data.</text>
</comment>